<dbReference type="Gene3D" id="3.40.50.11550">
    <property type="match status" value="1"/>
</dbReference>
<feature type="signal peptide" evidence="1">
    <location>
        <begin position="1"/>
        <end position="22"/>
    </location>
</feature>
<protein>
    <recommendedName>
        <fullName evidence="2">Haem-binding uptake Tiki superfamily ChaN domain-containing protein</fullName>
    </recommendedName>
</protein>
<dbReference type="Proteomes" id="UP001348817">
    <property type="component" value="Chromosome"/>
</dbReference>
<proteinExistence type="predicted"/>
<evidence type="ECO:0000313" key="4">
    <source>
        <dbReference type="Proteomes" id="UP001348817"/>
    </source>
</evidence>
<evidence type="ECO:0000259" key="2">
    <source>
        <dbReference type="Pfam" id="PF04187"/>
    </source>
</evidence>
<organism evidence="3 4">
    <name type="scientific">Fulvitalea axinellae</name>
    <dbReference type="NCBI Taxonomy" id="1182444"/>
    <lineage>
        <taxon>Bacteria</taxon>
        <taxon>Pseudomonadati</taxon>
        <taxon>Bacteroidota</taxon>
        <taxon>Cytophagia</taxon>
        <taxon>Cytophagales</taxon>
        <taxon>Persicobacteraceae</taxon>
        <taxon>Fulvitalea</taxon>
    </lineage>
</organism>
<name>A0AAU9CKI8_9BACT</name>
<gene>
    <name evidence="3" type="primary">phuW</name>
    <name evidence="3" type="ORF">FUAX_08740</name>
</gene>
<sequence>MRDKIALLLFMFLFSSHLSLLSQSKGNPVAYRIFDAKGKKASYAKMLKASRDADVFFFGEKHNDPIVHWLQLRFAKDLYGRDSSLTVGMEMFEADGQVILDEYFGGFISEKSFEKEARLWPNYDTDYKPVLDFAKEEGLRLVATNVPRRYASSVYKRGFDVLDSLPAASKKFLPPLPVAYDPDLPGYKKMLEMGGKHANPNLPKAQAIKDATMAYFISRNIKLGTPFLHLNGSYHSDNDEGILWYLRRYDPELRFFTISTVTQDQLDKLDEEYIGKADFILCVPTDMTKTR</sequence>
<dbReference type="InterPro" id="IPR007314">
    <property type="entry name" value="Cofac_haem-bd_dom"/>
</dbReference>
<keyword evidence="4" id="KW-1185">Reference proteome</keyword>
<dbReference type="CDD" id="cd14727">
    <property type="entry name" value="ChanN-like"/>
    <property type="match status" value="1"/>
</dbReference>
<dbReference type="Pfam" id="PF04187">
    <property type="entry name" value="Cofac_haem_bdg"/>
    <property type="match status" value="1"/>
</dbReference>
<keyword evidence="1" id="KW-0732">Signal</keyword>
<dbReference type="KEGG" id="fax:FUAX_08740"/>
<feature type="chain" id="PRO_5043560681" description="Haem-binding uptake Tiki superfamily ChaN domain-containing protein" evidence="1">
    <location>
        <begin position="23"/>
        <end position="291"/>
    </location>
</feature>
<dbReference type="AlphaFoldDB" id="A0AAU9CKI8"/>
<accession>A0AAU9CKI8</accession>
<feature type="domain" description="Haem-binding uptake Tiki superfamily ChaN" evidence="2">
    <location>
        <begin position="46"/>
        <end position="246"/>
    </location>
</feature>
<reference evidence="3 4" key="1">
    <citation type="submission" date="2021-12" db="EMBL/GenBank/DDBJ databases">
        <title>Genome sequencing of bacteria with rrn-lacking chromosome and rrn-plasmid.</title>
        <authorList>
            <person name="Anda M."/>
            <person name="Iwasaki W."/>
        </authorList>
    </citation>
    <scope>NUCLEOTIDE SEQUENCE [LARGE SCALE GENOMIC DNA]</scope>
    <source>
        <strain evidence="3 4">DSM 100852</strain>
    </source>
</reference>
<evidence type="ECO:0000313" key="3">
    <source>
        <dbReference type="EMBL" id="BDD08442.1"/>
    </source>
</evidence>
<dbReference type="SUPFAM" id="SSF159501">
    <property type="entry name" value="EreA/ChaN-like"/>
    <property type="match status" value="1"/>
</dbReference>
<evidence type="ECO:0000256" key="1">
    <source>
        <dbReference type="SAM" id="SignalP"/>
    </source>
</evidence>
<dbReference type="EMBL" id="AP025314">
    <property type="protein sequence ID" value="BDD08442.1"/>
    <property type="molecule type" value="Genomic_DNA"/>
</dbReference>